<evidence type="ECO:0000313" key="3">
    <source>
        <dbReference type="Proteomes" id="UP000593571"/>
    </source>
</evidence>
<comment type="caution">
    <text evidence="2">The sequence shown here is derived from an EMBL/GenBank/DDBJ whole genome shotgun (WGS) entry which is preliminary data.</text>
</comment>
<feature type="region of interest" description="Disordered" evidence="1">
    <location>
        <begin position="1"/>
        <end position="25"/>
    </location>
</feature>
<feature type="compositionally biased region" description="Low complexity" evidence="1">
    <location>
        <begin position="8"/>
        <end position="18"/>
    </location>
</feature>
<gene>
    <name evidence="2" type="ORF">HJG63_008891</name>
</gene>
<accession>A0A7J8D701</accession>
<dbReference type="Proteomes" id="UP000593571">
    <property type="component" value="Unassembled WGS sequence"/>
</dbReference>
<proteinExistence type="predicted"/>
<dbReference type="AlphaFoldDB" id="A0A7J8D701"/>
<keyword evidence="3" id="KW-1185">Reference proteome</keyword>
<dbReference type="EMBL" id="JACASE010000013">
    <property type="protein sequence ID" value="KAF6418893.1"/>
    <property type="molecule type" value="Genomic_DNA"/>
</dbReference>
<evidence type="ECO:0000256" key="1">
    <source>
        <dbReference type="SAM" id="MobiDB-lite"/>
    </source>
</evidence>
<organism evidence="2 3">
    <name type="scientific">Rousettus aegyptiacus</name>
    <name type="common">Egyptian fruit bat</name>
    <name type="synonym">Pteropus aegyptiacus</name>
    <dbReference type="NCBI Taxonomy" id="9407"/>
    <lineage>
        <taxon>Eukaryota</taxon>
        <taxon>Metazoa</taxon>
        <taxon>Chordata</taxon>
        <taxon>Craniata</taxon>
        <taxon>Vertebrata</taxon>
        <taxon>Euteleostomi</taxon>
        <taxon>Mammalia</taxon>
        <taxon>Eutheria</taxon>
        <taxon>Laurasiatheria</taxon>
        <taxon>Chiroptera</taxon>
        <taxon>Yinpterochiroptera</taxon>
        <taxon>Pteropodoidea</taxon>
        <taxon>Pteropodidae</taxon>
        <taxon>Rousettinae</taxon>
        <taxon>Rousettus</taxon>
    </lineage>
</organism>
<evidence type="ECO:0000313" key="2">
    <source>
        <dbReference type="EMBL" id="KAF6418893.1"/>
    </source>
</evidence>
<reference evidence="2 3" key="1">
    <citation type="journal article" date="2020" name="Nature">
        <title>Six reference-quality genomes reveal evolution of bat adaptations.</title>
        <authorList>
            <person name="Jebb D."/>
            <person name="Huang Z."/>
            <person name="Pippel M."/>
            <person name="Hughes G.M."/>
            <person name="Lavrichenko K."/>
            <person name="Devanna P."/>
            <person name="Winkler S."/>
            <person name="Jermiin L.S."/>
            <person name="Skirmuntt E.C."/>
            <person name="Katzourakis A."/>
            <person name="Burkitt-Gray L."/>
            <person name="Ray D.A."/>
            <person name="Sullivan K.A.M."/>
            <person name="Roscito J.G."/>
            <person name="Kirilenko B.M."/>
            <person name="Davalos L.M."/>
            <person name="Corthals A.P."/>
            <person name="Power M.L."/>
            <person name="Jones G."/>
            <person name="Ransome R.D."/>
            <person name="Dechmann D.K.N."/>
            <person name="Locatelli A.G."/>
            <person name="Puechmaille S.J."/>
            <person name="Fedrigo O."/>
            <person name="Jarvis E.D."/>
            <person name="Hiller M."/>
            <person name="Vernes S.C."/>
            <person name="Myers E.W."/>
            <person name="Teeling E.C."/>
        </authorList>
    </citation>
    <scope>NUCLEOTIDE SEQUENCE [LARGE SCALE GENOMIC DNA]</scope>
    <source>
        <strain evidence="2">MRouAeg1</strain>
        <tissue evidence="2">Muscle</tissue>
    </source>
</reference>
<protein>
    <submittedName>
        <fullName evidence="2">Uncharacterized protein</fullName>
    </submittedName>
</protein>
<name>A0A7J8D701_ROUAE</name>
<sequence length="120" mass="12574">MAGEGEVARPLPAAPAAARADDTERSAPRLLCCLRKMLVCGKTGSPGGLRLTNPTHVSFKPVVAAFTSGNWKPGRNKGGGAEPAWLEARDWRDTLIPQMSEPARQVSEPGEEGGGGERPG</sequence>
<feature type="region of interest" description="Disordered" evidence="1">
    <location>
        <begin position="70"/>
        <end position="120"/>
    </location>
</feature>